<dbReference type="EMBL" id="ML976621">
    <property type="protein sequence ID" value="KAF1840054.1"/>
    <property type="molecule type" value="Genomic_DNA"/>
</dbReference>
<accession>A0A9P4G7B0</accession>
<protein>
    <submittedName>
        <fullName evidence="1">Uncharacterized protein</fullName>
    </submittedName>
</protein>
<keyword evidence="2" id="KW-1185">Reference proteome</keyword>
<reference evidence="1" key="1">
    <citation type="submission" date="2020-01" db="EMBL/GenBank/DDBJ databases">
        <authorList>
            <consortium name="DOE Joint Genome Institute"/>
            <person name="Haridas S."/>
            <person name="Albert R."/>
            <person name="Binder M."/>
            <person name="Bloem J."/>
            <person name="Labutti K."/>
            <person name="Salamov A."/>
            <person name="Andreopoulos B."/>
            <person name="Baker S.E."/>
            <person name="Barry K."/>
            <person name="Bills G."/>
            <person name="Bluhm B.H."/>
            <person name="Cannon C."/>
            <person name="Castanera R."/>
            <person name="Culley D.E."/>
            <person name="Daum C."/>
            <person name="Ezra D."/>
            <person name="Gonzalez J.B."/>
            <person name="Henrissat B."/>
            <person name="Kuo A."/>
            <person name="Liang C."/>
            <person name="Lipzen A."/>
            <person name="Lutzoni F."/>
            <person name="Magnuson J."/>
            <person name="Mondo S."/>
            <person name="Nolan M."/>
            <person name="Ohm R."/>
            <person name="Pangilinan J."/>
            <person name="Park H.-J."/>
            <person name="Ramirez L."/>
            <person name="Alfaro M."/>
            <person name="Sun H."/>
            <person name="Tritt A."/>
            <person name="Yoshinaga Y."/>
            <person name="Zwiers L.-H."/>
            <person name="Turgeon B.G."/>
            <person name="Goodwin S.B."/>
            <person name="Spatafora J.W."/>
            <person name="Crous P.W."/>
            <person name="Grigoriev I.V."/>
        </authorList>
    </citation>
    <scope>NUCLEOTIDE SEQUENCE</scope>
    <source>
        <strain evidence="1">CBS 394.84</strain>
    </source>
</reference>
<evidence type="ECO:0000313" key="1">
    <source>
        <dbReference type="EMBL" id="KAF1840054.1"/>
    </source>
</evidence>
<dbReference type="Proteomes" id="UP000800039">
    <property type="component" value="Unassembled WGS sequence"/>
</dbReference>
<sequence length="90" mass="10178">MPSSELEYGNFTYRPSLLFCRAIDDSSFFGVTLRQLQRSLPAQVRPPRFTVGGTAFPRQLSSFALKHRTRCFCGAIPLSILHLALALYRL</sequence>
<gene>
    <name evidence="1" type="ORF">K460DRAFT_216526</name>
</gene>
<evidence type="ECO:0000313" key="2">
    <source>
        <dbReference type="Proteomes" id="UP000800039"/>
    </source>
</evidence>
<proteinExistence type="predicted"/>
<comment type="caution">
    <text evidence="1">The sequence shown here is derived from an EMBL/GenBank/DDBJ whole genome shotgun (WGS) entry which is preliminary data.</text>
</comment>
<dbReference type="RefSeq" id="XP_040782617.1">
    <property type="nucleotide sequence ID" value="XM_040927284.1"/>
</dbReference>
<dbReference type="GeneID" id="63844537"/>
<name>A0A9P4G7B0_9PLEO</name>
<organism evidence="1 2">
    <name type="scientific">Cucurbitaria berberidis CBS 394.84</name>
    <dbReference type="NCBI Taxonomy" id="1168544"/>
    <lineage>
        <taxon>Eukaryota</taxon>
        <taxon>Fungi</taxon>
        <taxon>Dikarya</taxon>
        <taxon>Ascomycota</taxon>
        <taxon>Pezizomycotina</taxon>
        <taxon>Dothideomycetes</taxon>
        <taxon>Pleosporomycetidae</taxon>
        <taxon>Pleosporales</taxon>
        <taxon>Pleosporineae</taxon>
        <taxon>Cucurbitariaceae</taxon>
        <taxon>Cucurbitaria</taxon>
    </lineage>
</organism>
<dbReference type="AlphaFoldDB" id="A0A9P4G7B0"/>